<dbReference type="EMBL" id="JACHMI010000001">
    <property type="protein sequence ID" value="MBB6549566.1"/>
    <property type="molecule type" value="Genomic_DNA"/>
</dbReference>
<keyword evidence="2" id="KW-1185">Reference proteome</keyword>
<dbReference type="Gene3D" id="3.90.930.60">
    <property type="match status" value="1"/>
</dbReference>
<accession>A0A7X0NTY7</accession>
<evidence type="ECO:0000313" key="1">
    <source>
        <dbReference type="EMBL" id="MBB6549566.1"/>
    </source>
</evidence>
<proteinExistence type="predicted"/>
<comment type="caution">
    <text evidence="1">The sequence shown here is derived from an EMBL/GenBank/DDBJ whole genome shotgun (WGS) entry which is preliminary data.</text>
</comment>
<gene>
    <name evidence="1" type="ORF">HD593_004361</name>
</gene>
<protein>
    <recommendedName>
        <fullName evidence="3">Thiazole-containing bacteriocin maturation protein</fullName>
    </recommendedName>
</protein>
<dbReference type="Gene3D" id="3.40.50.720">
    <property type="entry name" value="NAD(P)-binding Rossmann-like Domain"/>
    <property type="match status" value="1"/>
</dbReference>
<dbReference type="AlphaFoldDB" id="A0A7X0NTY7"/>
<name>A0A7X0NTY7_9ACTN</name>
<reference evidence="1 2" key="1">
    <citation type="submission" date="2020-08" db="EMBL/GenBank/DDBJ databases">
        <title>Sequencing the genomes of 1000 actinobacteria strains.</title>
        <authorList>
            <person name="Klenk H.-P."/>
        </authorList>
    </citation>
    <scope>NUCLEOTIDE SEQUENCE [LARGE SCALE GENOMIC DNA]</scope>
    <source>
        <strain evidence="1 2">DSM 43768</strain>
    </source>
</reference>
<dbReference type="Proteomes" id="UP000565579">
    <property type="component" value="Unassembled WGS sequence"/>
</dbReference>
<organism evidence="1 2">
    <name type="scientific">Nonomuraea rubra</name>
    <dbReference type="NCBI Taxonomy" id="46180"/>
    <lineage>
        <taxon>Bacteria</taxon>
        <taxon>Bacillati</taxon>
        <taxon>Actinomycetota</taxon>
        <taxon>Actinomycetes</taxon>
        <taxon>Streptosporangiales</taxon>
        <taxon>Streptosporangiaceae</taxon>
        <taxon>Nonomuraea</taxon>
    </lineage>
</organism>
<sequence>MGALPKADPAMRPQLRDDVRFVESPDGAYVHSDYGACTLRGRQAYAWLARLAPVLTGRHTLAELTEHLSGDRRAMVEQLVGRLAEQRFVVDARQARAHGLSGEELRAYAEEIAFIGYALGSPESRFERIRRAHLVLTGSGPLLEALAEACAGAGWRRVTVISPEPGRAVQAAETARRDPAQEFHPLSSSTGVADALGDADVVLQVGTDLDDLVATARACEAAGVVLGQALAGPAEVWLSRVGRPSRTAGESGWHRLAGLPSAAPVAPDEDLLSGPVPTVVAAVLALACFSHVTGLDTTSERTLTRIDLRTLDTLPHRFLPHPRAGGGRPGAVEELTKALAAAGPVTASLDADGLLARTADLVDPRTGVLGMLDEQALVQSPLAVCQAVVSDPFGALPGWAPGPRAFGWGPDQRTARLRCLLAALATYGLLALGTQDGPAWGVELPDGRPRPIPEPGLQLTGAGTLRPPSGTGTRTLQPPNGAATGAMEPPMGIGAGSSWAEALAAGLRAHCEHLLAARLPAADDTVAGTPVEPGGDPAAEALLRQLVLAGETPHLRDHTTSFGAPAIALTTPALGTVVSVSGTVADALRDGLERLLLRWQSRTARQPAYATAHPLWPPDGDPAEAVRTMAGALRRAGKVPVAVPLDGDPEAARLLPFVTRVVLLDD</sequence>
<evidence type="ECO:0008006" key="3">
    <source>
        <dbReference type="Google" id="ProtNLM"/>
    </source>
</evidence>
<evidence type="ECO:0000313" key="2">
    <source>
        <dbReference type="Proteomes" id="UP000565579"/>
    </source>
</evidence>